<dbReference type="GO" id="GO:0003964">
    <property type="term" value="F:RNA-directed DNA polymerase activity"/>
    <property type="evidence" value="ECO:0007669"/>
    <property type="project" value="UniProtKB-EC"/>
</dbReference>
<keyword evidence="5" id="KW-1185">Reference proteome</keyword>
<dbReference type="Pfam" id="PF17921">
    <property type="entry name" value="Integrase_H2C2"/>
    <property type="match status" value="1"/>
</dbReference>
<dbReference type="Gene3D" id="3.30.420.10">
    <property type="entry name" value="Ribonuclease H-like superfamily/Ribonuclease H"/>
    <property type="match status" value="1"/>
</dbReference>
<dbReference type="Proteomes" id="UP000479000">
    <property type="component" value="Unassembled WGS sequence"/>
</dbReference>
<dbReference type="Pfam" id="PF00665">
    <property type="entry name" value="rve"/>
    <property type="match status" value="1"/>
</dbReference>
<evidence type="ECO:0000256" key="2">
    <source>
        <dbReference type="SAM" id="MobiDB-lite"/>
    </source>
</evidence>
<dbReference type="InterPro" id="IPR001584">
    <property type="entry name" value="Integrase_cat-core"/>
</dbReference>
<sequence length="393" mass="45000">MSRIQAISVLDYDIIAQIQEDDDELQKLRQDSESLVFKSYPLSSGRHLWCDVSTENIRPYIPRDYRKRFFHQVHDLAHPGVRSTVTQMTSKYVWPSIKKDVALWAQSCIACQRTKITRHTRSPIGSFDHVDERFSTVHVDIVGPLPQSDGNIFCLTMIDRYTNWVEAVPMVDSSADTVARLFYSNWICRFGAPSHLVTDQGRQFESVLFHKLAEICGTKLHHTTPYHPQYCLASFFDAPKTTTDPATFVHDLQRSMELIRPVQSEHKNNRRVFVHKDLARCSHVFVRVDRVKKPLEPAYNGPFLVIERHSKYFAIDIKGKPVHISIDRLKPAFILADDYVGPPSTTQTSPEPKLVKPRPSPSPTIPSEVPKGSSTTRSGRSVKFPSRFLEQIF</sequence>
<dbReference type="InterPro" id="IPR041588">
    <property type="entry name" value="Integrase_H2C2"/>
</dbReference>
<dbReference type="EMBL" id="CADCXU010027841">
    <property type="protein sequence ID" value="CAB0014462.1"/>
    <property type="molecule type" value="Genomic_DNA"/>
</dbReference>
<evidence type="ECO:0000256" key="1">
    <source>
        <dbReference type="ARBA" id="ARBA00012493"/>
    </source>
</evidence>
<reference evidence="4 5" key="1">
    <citation type="submission" date="2020-02" db="EMBL/GenBank/DDBJ databases">
        <authorList>
            <person name="Ferguson B K."/>
        </authorList>
    </citation>
    <scope>NUCLEOTIDE SEQUENCE [LARGE SCALE GENOMIC DNA]</scope>
</reference>
<evidence type="ECO:0000313" key="5">
    <source>
        <dbReference type="Proteomes" id="UP000479000"/>
    </source>
</evidence>
<dbReference type="GO" id="GO:0003676">
    <property type="term" value="F:nucleic acid binding"/>
    <property type="evidence" value="ECO:0007669"/>
    <property type="project" value="InterPro"/>
</dbReference>
<dbReference type="Gene3D" id="1.10.340.70">
    <property type="match status" value="1"/>
</dbReference>
<dbReference type="GO" id="GO:0015074">
    <property type="term" value="P:DNA integration"/>
    <property type="evidence" value="ECO:0007669"/>
    <property type="project" value="InterPro"/>
</dbReference>
<feature type="region of interest" description="Disordered" evidence="2">
    <location>
        <begin position="341"/>
        <end position="382"/>
    </location>
</feature>
<dbReference type="InterPro" id="IPR036397">
    <property type="entry name" value="RNaseH_sf"/>
</dbReference>
<dbReference type="AlphaFoldDB" id="A0A6H5HCL9"/>
<dbReference type="OrthoDB" id="6624293at2759"/>
<dbReference type="PANTHER" id="PTHR37984">
    <property type="entry name" value="PROTEIN CBG26694"/>
    <property type="match status" value="1"/>
</dbReference>
<feature type="domain" description="Integrase catalytic" evidence="3">
    <location>
        <begin position="119"/>
        <end position="229"/>
    </location>
</feature>
<proteinExistence type="predicted"/>
<dbReference type="InterPro" id="IPR050951">
    <property type="entry name" value="Retrovirus_Pol_polyprotein"/>
</dbReference>
<dbReference type="EC" id="2.7.7.49" evidence="1"/>
<evidence type="ECO:0000259" key="3">
    <source>
        <dbReference type="PROSITE" id="PS50994"/>
    </source>
</evidence>
<protein>
    <recommendedName>
        <fullName evidence="1">RNA-directed DNA polymerase</fullName>
        <ecNumber evidence="1">2.7.7.49</ecNumber>
    </recommendedName>
</protein>
<gene>
    <name evidence="4" type="ORF">NTEN_LOCUS18890</name>
</gene>
<dbReference type="SUPFAM" id="SSF53098">
    <property type="entry name" value="Ribonuclease H-like"/>
    <property type="match status" value="1"/>
</dbReference>
<dbReference type="InterPro" id="IPR012337">
    <property type="entry name" value="RNaseH-like_sf"/>
</dbReference>
<evidence type="ECO:0000313" key="4">
    <source>
        <dbReference type="EMBL" id="CAB0014462.1"/>
    </source>
</evidence>
<organism evidence="4 5">
    <name type="scientific">Nesidiocoris tenuis</name>
    <dbReference type="NCBI Taxonomy" id="355587"/>
    <lineage>
        <taxon>Eukaryota</taxon>
        <taxon>Metazoa</taxon>
        <taxon>Ecdysozoa</taxon>
        <taxon>Arthropoda</taxon>
        <taxon>Hexapoda</taxon>
        <taxon>Insecta</taxon>
        <taxon>Pterygota</taxon>
        <taxon>Neoptera</taxon>
        <taxon>Paraneoptera</taxon>
        <taxon>Hemiptera</taxon>
        <taxon>Heteroptera</taxon>
        <taxon>Panheteroptera</taxon>
        <taxon>Cimicomorpha</taxon>
        <taxon>Miridae</taxon>
        <taxon>Dicyphina</taxon>
        <taxon>Nesidiocoris</taxon>
    </lineage>
</organism>
<name>A0A6H5HCL9_9HEMI</name>
<accession>A0A6H5HCL9</accession>
<dbReference type="PANTHER" id="PTHR37984:SF15">
    <property type="entry name" value="INTEGRASE CATALYTIC DOMAIN-CONTAINING PROTEIN"/>
    <property type="match status" value="1"/>
</dbReference>
<dbReference type="PROSITE" id="PS50994">
    <property type="entry name" value="INTEGRASE"/>
    <property type="match status" value="1"/>
</dbReference>